<gene>
    <name evidence="1" type="ORF">HDF23_003415</name>
</gene>
<sequence>MAKRQFLKAEWKNLVMLNYVIDPQVLDAYLPPGTVLDLWQGKALVSMVGFVFANTRVLGIKWPWHVNFEEVNLRFYVKHFNGKEWKRGAVFVSEIVPKSMIALIANNLYKEHYQAMPMRSSITLTEDDHTQFLYEWKFKGKWNKLGATASNQLQDIEPGSAEEFIFEHYWGYNKLNSASTMEYQVEHISWQTGTVKDYVFEADVAGLYGDTFEPYLKKEPVSVFFAAGSDIKVRMGDKIVVPLSKSGVFSPK</sequence>
<dbReference type="Pfam" id="PF09844">
    <property type="entry name" value="DUF2071"/>
    <property type="match status" value="1"/>
</dbReference>
<organism evidence="1 2">
    <name type="scientific">Mucilaginibacter lappiensis</name>
    <dbReference type="NCBI Taxonomy" id="354630"/>
    <lineage>
        <taxon>Bacteria</taxon>
        <taxon>Pseudomonadati</taxon>
        <taxon>Bacteroidota</taxon>
        <taxon>Sphingobacteriia</taxon>
        <taxon>Sphingobacteriales</taxon>
        <taxon>Sphingobacteriaceae</taxon>
        <taxon>Mucilaginibacter</taxon>
    </lineage>
</organism>
<keyword evidence="2" id="KW-1185">Reference proteome</keyword>
<reference evidence="1 2" key="1">
    <citation type="submission" date="2020-08" db="EMBL/GenBank/DDBJ databases">
        <title>Genomic Encyclopedia of Type Strains, Phase IV (KMG-V): Genome sequencing to study the core and pangenomes of soil and plant-associated prokaryotes.</title>
        <authorList>
            <person name="Whitman W."/>
        </authorList>
    </citation>
    <scope>NUCLEOTIDE SEQUENCE [LARGE SCALE GENOMIC DNA]</scope>
    <source>
        <strain evidence="1 2">ANJLi2</strain>
    </source>
</reference>
<dbReference type="Proteomes" id="UP000541583">
    <property type="component" value="Unassembled WGS sequence"/>
</dbReference>
<dbReference type="PANTHER" id="PTHR39186:SF1">
    <property type="entry name" value="DUF2071 DOMAIN-CONTAINING PROTEIN"/>
    <property type="match status" value="1"/>
</dbReference>
<evidence type="ECO:0008006" key="3">
    <source>
        <dbReference type="Google" id="ProtNLM"/>
    </source>
</evidence>
<comment type="caution">
    <text evidence="1">The sequence shown here is derived from an EMBL/GenBank/DDBJ whole genome shotgun (WGS) entry which is preliminary data.</text>
</comment>
<dbReference type="PANTHER" id="PTHR39186">
    <property type="entry name" value="DUF2071 FAMILY PROTEIN"/>
    <property type="match status" value="1"/>
</dbReference>
<proteinExistence type="predicted"/>
<dbReference type="EMBL" id="JACHCB010000008">
    <property type="protein sequence ID" value="MBB6110656.1"/>
    <property type="molecule type" value="Genomic_DNA"/>
</dbReference>
<dbReference type="RefSeq" id="WP_076374172.1">
    <property type="nucleotide sequence ID" value="NZ_FTMG01000007.1"/>
</dbReference>
<name>A0ABR6PQW2_9SPHI</name>
<evidence type="ECO:0000313" key="1">
    <source>
        <dbReference type="EMBL" id="MBB6110656.1"/>
    </source>
</evidence>
<protein>
    <recommendedName>
        <fullName evidence="3">DUF2071 domain-containing protein</fullName>
    </recommendedName>
</protein>
<accession>A0ABR6PQW2</accession>
<dbReference type="InterPro" id="IPR018644">
    <property type="entry name" value="DUF2071"/>
</dbReference>
<evidence type="ECO:0000313" key="2">
    <source>
        <dbReference type="Proteomes" id="UP000541583"/>
    </source>
</evidence>